<organism evidence="5">
    <name type="scientific">Anopheles darlingi</name>
    <name type="common">Mosquito</name>
    <dbReference type="NCBI Taxonomy" id="43151"/>
    <lineage>
        <taxon>Eukaryota</taxon>
        <taxon>Metazoa</taxon>
        <taxon>Ecdysozoa</taxon>
        <taxon>Arthropoda</taxon>
        <taxon>Hexapoda</taxon>
        <taxon>Insecta</taxon>
        <taxon>Pterygota</taxon>
        <taxon>Neoptera</taxon>
        <taxon>Endopterygota</taxon>
        <taxon>Diptera</taxon>
        <taxon>Nematocera</taxon>
        <taxon>Culicoidea</taxon>
        <taxon>Culicidae</taxon>
        <taxon>Anophelinae</taxon>
        <taxon>Anopheles</taxon>
    </lineage>
</organism>
<evidence type="ECO:0000313" key="6">
    <source>
        <dbReference type="EnsemblMetazoa" id="ADAC001841-PA"/>
    </source>
</evidence>
<dbReference type="InterPro" id="IPR000859">
    <property type="entry name" value="CUB_dom"/>
</dbReference>
<feature type="domain" description="CUB" evidence="4">
    <location>
        <begin position="1941"/>
        <end position="2066"/>
    </location>
</feature>
<dbReference type="HOGENOM" id="CLU_000172_1_0_1"/>
<feature type="domain" description="CUB" evidence="4">
    <location>
        <begin position="2206"/>
        <end position="2322"/>
    </location>
</feature>
<dbReference type="EnsemblMetazoa" id="ADAC001841-RA">
    <property type="protein sequence ID" value="ADAC001841-PA"/>
    <property type="gene ID" value="ADAC001841"/>
</dbReference>
<feature type="domain" description="CUB" evidence="4">
    <location>
        <begin position="1328"/>
        <end position="1457"/>
    </location>
</feature>
<feature type="domain" description="CUB" evidence="4">
    <location>
        <begin position="2326"/>
        <end position="2476"/>
    </location>
</feature>
<feature type="domain" description="CUB" evidence="4">
    <location>
        <begin position="712"/>
        <end position="823"/>
    </location>
</feature>
<feature type="domain" description="CUB" evidence="4">
    <location>
        <begin position="207"/>
        <end position="346"/>
    </location>
</feature>
<dbReference type="FunFam" id="2.60.120.290:FF:000013">
    <property type="entry name" value="Membrane frizzled-related protein"/>
    <property type="match status" value="1"/>
</dbReference>
<dbReference type="eggNOG" id="KOG4292">
    <property type="taxonomic scope" value="Eukaryota"/>
</dbReference>
<dbReference type="STRING" id="43151.W5JPQ0"/>
<feature type="domain" description="CUB" evidence="4">
    <location>
        <begin position="2479"/>
        <end position="2594"/>
    </location>
</feature>
<evidence type="ECO:0000256" key="3">
    <source>
        <dbReference type="PROSITE-ProRule" id="PRU00059"/>
    </source>
</evidence>
<dbReference type="SUPFAM" id="SSF49854">
    <property type="entry name" value="Spermadhesin, CUB domain"/>
    <property type="match status" value="21"/>
</dbReference>
<feature type="domain" description="CUB" evidence="4">
    <location>
        <begin position="587"/>
        <end position="706"/>
    </location>
</feature>
<protein>
    <recommendedName>
        <fullName evidence="4">CUB domain-containing protein</fullName>
    </recommendedName>
</protein>
<dbReference type="PANTHER" id="PTHR24251:SF37">
    <property type="entry name" value="CUB DOMAIN-CONTAINING PROTEIN"/>
    <property type="match status" value="1"/>
</dbReference>
<reference evidence="5" key="2">
    <citation type="submission" date="2010-05" db="EMBL/GenBank/DDBJ databases">
        <authorList>
            <person name="Almeida L.G."/>
            <person name="Nicolas M.F."/>
            <person name="Souza R.C."/>
            <person name="Vasconcelos A.T.R."/>
        </authorList>
    </citation>
    <scope>NUCLEOTIDE SEQUENCE</scope>
</reference>
<name>W5JPQ0_ANODA</name>
<feature type="domain" description="CUB" evidence="4">
    <location>
        <begin position="824"/>
        <end position="939"/>
    </location>
</feature>
<dbReference type="InterPro" id="IPR035914">
    <property type="entry name" value="Sperma_CUB_dom_sf"/>
</dbReference>
<feature type="domain" description="CUB" evidence="4">
    <location>
        <begin position="471"/>
        <end position="586"/>
    </location>
</feature>
<accession>W5JPQ0</accession>
<feature type="domain" description="CUB" evidence="4">
    <location>
        <begin position="87"/>
        <end position="206"/>
    </location>
</feature>
<feature type="domain" description="CUB" evidence="4">
    <location>
        <begin position="2600"/>
        <end position="2718"/>
    </location>
</feature>
<sequence length="2727" mass="300139">MGLQIRLLVRTFSLEQQDRACWFDGLTIRNGGTDQSPLIGTYCGDRRGEEFNGTISSGHQLYLHFYSDGTGSERGFELEWDASTTGCGGILTAPYGTIISPNYPLAYGHNGSCSWRIIVSQGSTVRITLTSLHLGEDGDRCRHDYLDVYDGEDAGGHRIGRFCGRPVAPALVYTTTTTTTNHAYLRLQSTDTYQGEGGFRLDYGLVCRQNNITTGRHRGVLESPNFPDRYPSGLDCQWSFVVPRGNRIRLEFPFFAIESLYSEATGSTESQHCPYDYLEVRQREPSSSSPVDPMPVTRRYCTAPPRTFVSLGNTIEVLFHSASSSSNSSTVSTGERFGFRLEWSIEGCGGLLDNHRNPRYAQEFHSPGYPHSYPRDTECVWEIATEPGYRIMLSFEELRLLGDAGCRSDGVMVANDAAFRQLITTICHERTEAPLQVVSTGHQLYVKFWSSESPVASRGFRARYIAESAACGGTYILHRGVITSPNYPAPYPVNVTCEWLILTELSHTLQLTFEDLVLEPSDNCTNDAVMVYDGIVPESEHLLLVACGTGSTSTTSVSSIQHGLLVTFRSNELYSYKGFRASYVTNCGAQIVAKRPGTVKLDTAHMLVATRECSWVLTAPEETERITLSFVHVSIGDHETADSRCNVSMEVLDGDASTSGAVRYTGCGYHVPAAIVSSGNALTVRIRSGDVSLTELNNLFLEFSYTTLENACGGRLDALTGLFASPNYPRSYPANVECVWMVRASPGNRIRLEIRQLDIVPTEGCNGDYLEVRESDVSGRLLGDFCGTVQPEGNLSAVGGMWIKFRSSGPTVANGFLAHYAYESLNELDGSDGTITSPLYPRSYYALRRVGWRVSVPEGSGVAISFNQFAIDHSSDLPDLCDGSLRIYDGYDDEAPVLLTACGYVKPEPLTSSTNVVYIELDHRHARGPSNFSLHWQQRVLVAVSQQPTSTACDNGHQRLISLDAVGIAYNVTSPGFPYGYAPDLACSWIMQSAIASYHPVLRLVVVDLEETSECLADYVEVASSSDLAQWQPFGRICRYGENREGSETTAQDTFAGKPHLRLSFRTDYYHNRTGFAATVQLACGSYLTAPNGVIELEPEDQNRASGTPWALGGCSWNVSVRAGRQIEFEQLTLSEGTVTIRNGIDERAPVIGVYGGGTEKLSPGLLHTTGNRAFVHYQLPGAPEGGSRRVEFRLLYRELSLECGDTVWLDRHYNTTTLQTPNYPSAPPPFLDCVWKIMVAAGHLLRLDLLDVDSFLYRQECDHRYLQVLDGPTDRGPELLNTCHSFPSAARTLYSTTDGMRLRYFVERQPDDRQPKPLQFRVSLVNCGRSSYSARGTITSAHYPLPGAYPAPAECQYNINPPTLAPLQLTFTDLHLPGNPAHHQRGCTDTDSVRLYGIMWGSNGSVQLPLGTFCGTTVPPAPIESPTAHVLVSFRTLQSNHSATEYRGFRLTYRTKPNNCVHRIEAPSGVVANPGYDTQLAPQKHCVWEITVPVGRRVKIEFLDLDPTLARTEDHRLVMFYDGFTMSKRNRDYVRIPYGIPASDGGLPAPIYTSSNELAIRYFSLRDIIGRGIFKVRFSSDEATVCVGNLNGPGGTIETPANASTLVCSYGRTDRTLGSSDRGTLALSFREVVVKGPFDGASCIEIVGASGKSLLRKLCSSSSRKQVILSPFADTAITLMRGRVEGERLGFKMDYRVHECGGRYAGARGGGAPTNISHSSSSSTGEHRCGWQVLYPVGTLVEIRVVRFDLRLPCAEEYLVLYNGPLPTSPRIGRYCKDAPIVERTIATHRHELYVEYHAAGPTAGSFELQLGGKPFGCGGTLHSGTPTFGSPIMSDASNRTTTYPPNVECVWLLQTQLGQQIGVSFVERFSIEKSPDCTKDYLELFDQPVRGEWISLGRVCGKTPIPGVFNSTGPTLKVVFRTDNATESDGFTIRWDVNCGGVFYAEEEPQLIMSPNFPEPYSPNQHCSYTIVASNGTDRHIELSFGSFQLAAISPVQSCQSTDNLTLYRRDEQSPDPNAWQTAGTYCGAVGPMSTFRALDRARVVFRSDRSREGPGFVFEFQLGSCGGNVTGSQRIQSPVSGPLPEGMSHRAGSPLHCRWYLAIPPGRKVTVRFERLDLRHSTDCREDAIEVYRGLELTRSNRLAVLCGNLTGHAPAVPISGSHGIISFRMGPQQQQQQNRKSSSKSSKSVPPLVALILYGPDCDRSITLDDRSPRYELRVEGGGEVQDCHYTFEAPTGYTVLVTFEHFQLNTARNGTASCSDDYVELHDGLSALAPLLGRYCGTRAPSARASSGPWLHLRYVTDSALRDMRLEATITMEPSLCGSLEHDLTSGGEVIVSAPAPANTDHPASIQRCLWVFRAAPDHQIELQFLKFELTSKGEDADGCINYIGIRDSTHQPIIYEGLGETLVYHGRNTSFPRFSHGISYPTAYHKYCGGSYVPSPYHSLTNEVFVELQRESSKASGSAVLSVRQSGACDQHYTGLQGRIMRTTVPVRGERPCTITIEVPENYTVAVYFNRFKLEQAVAHECAAKNAGVRVYNGTSERAEHLLAVYCGAVTPNPIFATGQALRFVLPDADNAASLLLDATYVANNWGPGCGGVLYNYGGVLTSPFYPASNNRTPVNCWWMVTVPDNLVVALHFDVFELGSDSSCTTDYLKVTEYIEMEDGALGMDHSIVFCDDNYPGSYVLKTNEVRLFYRRSSRFDGVGFMLRFMAVEPDSFQRRG</sequence>
<dbReference type="SMART" id="SM00042">
    <property type="entry name" value="CUB"/>
    <property type="match status" value="19"/>
</dbReference>
<keyword evidence="7" id="KW-1185">Reference proteome</keyword>
<dbReference type="PROSITE" id="PS01180">
    <property type="entry name" value="CUB"/>
    <property type="match status" value="20"/>
</dbReference>
<feature type="domain" description="CUB" evidence="4">
    <location>
        <begin position="2068"/>
        <end position="2190"/>
    </location>
</feature>
<evidence type="ECO:0000259" key="4">
    <source>
        <dbReference type="PROSITE" id="PS01180"/>
    </source>
</evidence>
<reference evidence="5 7" key="1">
    <citation type="journal article" date="2010" name="BMC Genomics">
        <title>Combination of measures distinguishes pre-miRNAs from other stem-loops in the genome of the newly sequenced Anopheles darlingi.</title>
        <authorList>
            <person name="Mendes N.D."/>
            <person name="Freitas A.T."/>
            <person name="Vasconcelos A.T."/>
            <person name="Sagot M.F."/>
        </authorList>
    </citation>
    <scope>NUCLEOTIDE SEQUENCE</scope>
</reference>
<dbReference type="Gene3D" id="2.60.120.290">
    <property type="entry name" value="Spermadhesin, CUB domain"/>
    <property type="match status" value="21"/>
</dbReference>
<feature type="domain" description="CUB" evidence="4">
    <location>
        <begin position="1819"/>
        <end position="1940"/>
    </location>
</feature>
<evidence type="ECO:0000256" key="2">
    <source>
        <dbReference type="ARBA" id="ARBA00023157"/>
    </source>
</evidence>
<dbReference type="VEuPathDB" id="VectorBase:ADAR2_011737"/>
<evidence type="ECO:0000256" key="1">
    <source>
        <dbReference type="ARBA" id="ARBA00022737"/>
    </source>
</evidence>
<proteinExistence type="predicted"/>
<gene>
    <name evidence="5" type="ORF">AND_001841</name>
</gene>
<feature type="domain" description="CUB" evidence="4">
    <location>
        <begin position="1461"/>
        <end position="1582"/>
    </location>
</feature>
<keyword evidence="1" id="KW-0677">Repeat</keyword>
<reference evidence="6" key="4">
    <citation type="submission" date="2015-06" db="UniProtKB">
        <authorList>
            <consortium name="EnsemblMetazoa"/>
        </authorList>
    </citation>
    <scope>IDENTIFICATION</scope>
</reference>
<feature type="domain" description="CUB" evidence="4">
    <location>
        <begin position="1204"/>
        <end position="1328"/>
    </location>
</feature>
<dbReference type="CDD" id="cd00041">
    <property type="entry name" value="CUB"/>
    <property type="match status" value="19"/>
</dbReference>
<feature type="domain" description="CUB" evidence="4">
    <location>
        <begin position="1701"/>
        <end position="1815"/>
    </location>
</feature>
<feature type="domain" description="CUB" evidence="4">
    <location>
        <begin position="1"/>
        <end position="83"/>
    </location>
</feature>
<dbReference type="Pfam" id="PF00431">
    <property type="entry name" value="CUB"/>
    <property type="match status" value="19"/>
</dbReference>
<dbReference type="FunFam" id="2.60.120.290:FF:000005">
    <property type="entry name" value="Procollagen C-endopeptidase enhancer 1"/>
    <property type="match status" value="2"/>
</dbReference>
<comment type="caution">
    <text evidence="3">Lacks conserved residue(s) required for the propagation of feature annotation.</text>
</comment>
<feature type="domain" description="CUB" evidence="4">
    <location>
        <begin position="348"/>
        <end position="467"/>
    </location>
</feature>
<dbReference type="EMBL" id="ADMH02000465">
    <property type="protein sequence ID" value="ETN66367.1"/>
    <property type="molecule type" value="Genomic_DNA"/>
</dbReference>
<feature type="domain" description="CUB" evidence="4">
    <location>
        <begin position="953"/>
        <end position="1083"/>
    </location>
</feature>
<dbReference type="Proteomes" id="UP000000673">
    <property type="component" value="Unassembled WGS sequence"/>
</dbReference>
<feature type="disulfide bond" evidence="3">
    <location>
        <begin position="2600"/>
        <end position="2627"/>
    </location>
</feature>
<evidence type="ECO:0000313" key="7">
    <source>
        <dbReference type="Proteomes" id="UP000000673"/>
    </source>
</evidence>
<dbReference type="PANTHER" id="PTHR24251">
    <property type="entry name" value="OVOCHYMASE-RELATED"/>
    <property type="match status" value="1"/>
</dbReference>
<dbReference type="OMA" id="HTECIWI"/>
<dbReference type="FunCoup" id="W5JPQ0">
    <property type="interactions" value="3"/>
</dbReference>
<keyword evidence="2 3" id="KW-1015">Disulfide bond</keyword>
<dbReference type="VEuPathDB" id="VectorBase:ADAC001841"/>
<evidence type="ECO:0000313" key="5">
    <source>
        <dbReference type="EMBL" id="ETN66367.1"/>
    </source>
</evidence>
<reference evidence="5" key="3">
    <citation type="journal article" date="2013" name="Nucleic Acids Res.">
        <title>The genome of Anopheles darlingi, the main neotropical malaria vector.</title>
        <authorList>
            <person name="Marinotti O."/>
            <person name="Cerqueira G.C."/>
            <person name="de Almeida L.G."/>
            <person name="Ferro M.I."/>
            <person name="Loreto E.L."/>
            <person name="Zaha A."/>
            <person name="Teixeira S.M."/>
            <person name="Wespiser A.R."/>
            <person name="Almeida E Silva A."/>
            <person name="Schlindwein A.D."/>
            <person name="Pacheco A.C."/>
            <person name="Silva A.L."/>
            <person name="Graveley B.R."/>
            <person name="Walenz B.P."/>
            <person name="Lima Bde A."/>
            <person name="Ribeiro C.A."/>
            <person name="Nunes-Silva C.G."/>
            <person name="de Carvalho C.R."/>
            <person name="Soares C.M."/>
            <person name="de Menezes C.B."/>
            <person name="Matiolli C."/>
            <person name="Caffrey D."/>
            <person name="Araujo D.A."/>
            <person name="de Oliveira D.M."/>
            <person name="Golenbock D."/>
            <person name="Grisard E.C."/>
            <person name="Fantinatti-Garboggini F."/>
            <person name="de Carvalho F.M."/>
            <person name="Barcellos F.G."/>
            <person name="Prosdocimi F."/>
            <person name="May G."/>
            <person name="Azevedo Junior G.M."/>
            <person name="Guimaraes G.M."/>
            <person name="Goldman G.H."/>
            <person name="Padilha I.Q."/>
            <person name="Batista Jda S."/>
            <person name="Ferro J.A."/>
            <person name="Ribeiro J.M."/>
            <person name="Fietto J.L."/>
            <person name="Dabbas K.M."/>
            <person name="Cerdeira L."/>
            <person name="Agnez-Lima L.F."/>
            <person name="Brocchi M."/>
            <person name="de Carvalho M.O."/>
            <person name="Teixeira Mde M."/>
            <person name="Diniz Maia Mde M."/>
            <person name="Goldman M.H."/>
            <person name="Cruz Schneider M.P."/>
            <person name="Felipe M.S."/>
            <person name="Hungria M."/>
            <person name="Nicolas M.F."/>
            <person name="Pereira M."/>
            <person name="Montes M.A."/>
            <person name="Cantao M.E."/>
            <person name="Vincentz M."/>
            <person name="Rafael M.S."/>
            <person name="Silverman N."/>
            <person name="Stoco P.H."/>
            <person name="Souza R.C."/>
            <person name="Vicentini R."/>
            <person name="Gazzinelli R.T."/>
            <person name="Neves Rde O."/>
            <person name="Silva R."/>
            <person name="Astolfi-Filho S."/>
            <person name="Maciel T.E."/>
            <person name="Urmenyi T.P."/>
            <person name="Tadei W.P."/>
            <person name="Camargo E.P."/>
            <person name="de Vasconcelos A.T."/>
        </authorList>
    </citation>
    <scope>NUCLEOTIDE SEQUENCE</scope>
</reference>